<name>A0A6P0CGI6_9RHOB</name>
<gene>
    <name evidence="1" type="ORF">GV827_23075</name>
</gene>
<protein>
    <submittedName>
        <fullName evidence="1">Uncharacterized protein</fullName>
    </submittedName>
</protein>
<accession>A0A6P0CGI6</accession>
<evidence type="ECO:0000313" key="1">
    <source>
        <dbReference type="EMBL" id="NEK25249.1"/>
    </source>
</evidence>
<evidence type="ECO:0000313" key="2">
    <source>
        <dbReference type="Proteomes" id="UP000468591"/>
    </source>
</evidence>
<organism evidence="1 2">
    <name type="scientific">Sulfitobacter sediminilitoris</name>
    <dbReference type="NCBI Taxonomy" id="2698830"/>
    <lineage>
        <taxon>Bacteria</taxon>
        <taxon>Pseudomonadati</taxon>
        <taxon>Pseudomonadota</taxon>
        <taxon>Alphaproteobacteria</taxon>
        <taxon>Rhodobacterales</taxon>
        <taxon>Roseobacteraceae</taxon>
        <taxon>Sulfitobacter</taxon>
    </lineage>
</organism>
<reference evidence="1 2" key="1">
    <citation type="submission" date="2020-01" db="EMBL/GenBank/DDBJ databases">
        <title>Sulfitobacter sediminilitoris sp. nov., isolated from a tidal flat.</title>
        <authorList>
            <person name="Park S."/>
            <person name="Yoon J.-H."/>
        </authorList>
    </citation>
    <scope>NUCLEOTIDE SEQUENCE [LARGE SCALE GENOMIC DNA]</scope>
    <source>
        <strain evidence="1 2">JBTF-M27</strain>
    </source>
</reference>
<proteinExistence type="predicted"/>
<comment type="caution">
    <text evidence="1">The sequence shown here is derived from an EMBL/GenBank/DDBJ whole genome shotgun (WGS) entry which is preliminary data.</text>
</comment>
<dbReference type="AlphaFoldDB" id="A0A6P0CGI6"/>
<dbReference type="Proteomes" id="UP000468591">
    <property type="component" value="Unassembled WGS sequence"/>
</dbReference>
<sequence>MAVTGLPAFQPHVLYVDPHKIVQHTLEPHLSWVVWSALNLPRIVHQGFVLRLKYLLGRKGVFGGRWDLNSKPFTEREEYALIEDLNQSLPQYQNSIWYQQGEKAVSSKGVFAHKTETAHSTKELDAVFSDYLVPLLTSMKQEGYQQRPGADLPEGMIGRDGALIKTAHGTHRLAAAKVTGASGVFPIKVIGVHRLWLARILERQDGAAPAVIEQALQSIQERYQ</sequence>
<dbReference type="EMBL" id="JAABNT010000066">
    <property type="protein sequence ID" value="NEK25249.1"/>
    <property type="molecule type" value="Genomic_DNA"/>
</dbReference>
<keyword evidence="2" id="KW-1185">Reference proteome</keyword>